<feature type="domain" description="AMP-dependent synthetase/ligase" evidence="3">
    <location>
        <begin position="21"/>
        <end position="346"/>
    </location>
</feature>
<feature type="domain" description="Thioester reductase (TE)" evidence="4">
    <location>
        <begin position="728"/>
        <end position="908"/>
    </location>
</feature>
<dbReference type="InterPro" id="IPR036736">
    <property type="entry name" value="ACP-like_sf"/>
</dbReference>
<dbReference type="AlphaFoldDB" id="A0A317VE58"/>
<dbReference type="Pfam" id="PF07993">
    <property type="entry name" value="NAD_binding_4"/>
    <property type="match status" value="1"/>
</dbReference>
<dbReference type="Gene3D" id="3.40.50.12780">
    <property type="entry name" value="N-terminal domain of ligase-like"/>
    <property type="match status" value="1"/>
</dbReference>
<dbReference type="InterPro" id="IPR013120">
    <property type="entry name" value="FAR_NAD-bd"/>
</dbReference>
<dbReference type="SUPFAM" id="SSF51735">
    <property type="entry name" value="NAD(P)-binding Rossmann-fold domains"/>
    <property type="match status" value="1"/>
</dbReference>
<dbReference type="SUPFAM" id="SSF47336">
    <property type="entry name" value="ACP-like"/>
    <property type="match status" value="1"/>
</dbReference>
<evidence type="ECO:0000256" key="1">
    <source>
        <dbReference type="ARBA" id="ARBA00022450"/>
    </source>
</evidence>
<evidence type="ECO:0000259" key="3">
    <source>
        <dbReference type="Pfam" id="PF00501"/>
    </source>
</evidence>
<dbReference type="InterPro" id="IPR036291">
    <property type="entry name" value="NAD(P)-bd_dom_sf"/>
</dbReference>
<dbReference type="Pfam" id="PF23562">
    <property type="entry name" value="AMP-binding_C_3"/>
    <property type="match status" value="1"/>
</dbReference>
<dbReference type="InterPro" id="IPR000873">
    <property type="entry name" value="AMP-dep_synth/lig_dom"/>
</dbReference>
<dbReference type="InterPro" id="IPR020845">
    <property type="entry name" value="AMP-binding_CS"/>
</dbReference>
<comment type="caution">
    <text evidence="5">The sequence shown here is derived from an EMBL/GenBank/DDBJ whole genome shotgun (WGS) entry which is preliminary data.</text>
</comment>
<gene>
    <name evidence="5" type="ORF">BO70DRAFT_342808</name>
</gene>
<sequence length="1032" mass="114630">MESSNTYEAAGKRLLVSHIDRVAALEPLRPAVHQLTPGQPEATVQHLTFRDLANLVNQLAWWLDGLVTKGSTIAYLAPSDLRHALLCLAGVKVGVKVLLLSPRNSTEVNEHLLRVTECGTILFDGTFEAAVSHLETQPLEAIPVPELLELLRTQTPVNEYRYTDTLDAVEGEGFAIVHTSGSTGLPKPVTITHGALASQDAHRNLSSTENLGQKLQLELIAEAKRPYISFPLFHIAGLFFSCYLLFSRSSLVFGYPNRPPSCQILKDVLRLANADAAFLPPLIVDQIPQDPDLMDLISSDVNFVVTGGGPVSHESGSIVSQKTSLQGVMGSSETLSLAQFVTEPENWHCFHFSKDLCGIEWRPTRNTPRGIEGPDEEIYEMVLQRSDEFGQYQSIFKNFPHIREYPTKDLYRKHPTIPDHWECKGRADDIIVLSTGEKLNPTNMELKISALPHVTGAVVMGRQRPHPVLLLELATCIDISSDESVVNEIVSMVQSINRESSRDAQINKDDVIFAKAEKPFIRTSKGSVHRKQTEDLYSQEVDSHYKSADYSRERLPVTFDTTNRETLENTLIQLVSGLTSVNNMRPHDDFFKCGLDSKQAQIVAASIQNLLKEKHQEFSSPADAIYSYPNAYGLSGYVLQELNQGRVRDSSEVFEATFKRFRKLLPQSLATIKSDKKSQRDHVLLTGSTGFIGSFLLDTLVKRDNVSQITCLDRSLVKGDPPFGCSVQRLQGDLSKPLLGLPQDTYSQLLQSVTKIVHCQWAVNFNWPLHLFESNIRGVVNLINLSLKANYTTPIVFISSVASVAKWDQLQPVPESHLASPSYALTGYGQSKLIASLLLHHAGHELGMPSIICRVGQVGGPIHKDGVWPQRDWFPTLLRASKAIGYLPSSLGDSSDLNWIPVDILAEILADPALLDWQNQATSYCNLVNPLIKDYKDILPTIAQRLEPVCKVVPFSKWVRVLETSSIEAQAKGAPIPPGVELLAFYQYLASQSKGSSVRLSTEVTETRIPLLHSMGAVNRAWMETWMDQWGF</sequence>
<dbReference type="STRING" id="1448321.A0A317VE58"/>
<reference evidence="5 6" key="1">
    <citation type="submission" date="2016-12" db="EMBL/GenBank/DDBJ databases">
        <title>The genomes of Aspergillus section Nigri reveals drivers in fungal speciation.</title>
        <authorList>
            <consortium name="DOE Joint Genome Institute"/>
            <person name="Vesth T.C."/>
            <person name="Nybo J."/>
            <person name="Theobald S."/>
            <person name="Brandl J."/>
            <person name="Frisvad J.C."/>
            <person name="Nielsen K.F."/>
            <person name="Lyhne E.K."/>
            <person name="Kogle M.E."/>
            <person name="Kuo A."/>
            <person name="Riley R."/>
            <person name="Clum A."/>
            <person name="Nolan M."/>
            <person name="Lipzen A."/>
            <person name="Salamov A."/>
            <person name="Henrissat B."/>
            <person name="Wiebenga A."/>
            <person name="De Vries R.P."/>
            <person name="Grigoriev I.V."/>
            <person name="Mortensen U.H."/>
            <person name="Andersen M.R."/>
            <person name="Baker S.E."/>
        </authorList>
    </citation>
    <scope>NUCLEOTIDE SEQUENCE [LARGE SCALE GENOMIC DNA]</scope>
    <source>
        <strain evidence="5 6">CBS 117.55</strain>
    </source>
</reference>
<protein>
    <submittedName>
        <fullName evidence="5">Acetyl-CoA synthetase-like protein</fullName>
    </submittedName>
</protein>
<accession>A0A317VE58</accession>
<dbReference type="OrthoDB" id="429813at2759"/>
<keyword evidence="2" id="KW-0597">Phosphoprotein</keyword>
<dbReference type="Proteomes" id="UP000247233">
    <property type="component" value="Unassembled WGS sequence"/>
</dbReference>
<dbReference type="PROSITE" id="PS00455">
    <property type="entry name" value="AMP_BINDING"/>
    <property type="match status" value="1"/>
</dbReference>
<evidence type="ECO:0000313" key="5">
    <source>
        <dbReference type="EMBL" id="PWY71719.1"/>
    </source>
</evidence>
<organism evidence="5 6">
    <name type="scientific">Aspergillus heteromorphus CBS 117.55</name>
    <dbReference type="NCBI Taxonomy" id="1448321"/>
    <lineage>
        <taxon>Eukaryota</taxon>
        <taxon>Fungi</taxon>
        <taxon>Dikarya</taxon>
        <taxon>Ascomycota</taxon>
        <taxon>Pezizomycotina</taxon>
        <taxon>Eurotiomycetes</taxon>
        <taxon>Eurotiomycetidae</taxon>
        <taxon>Eurotiales</taxon>
        <taxon>Aspergillaceae</taxon>
        <taxon>Aspergillus</taxon>
        <taxon>Aspergillus subgen. Circumdati</taxon>
    </lineage>
</organism>
<dbReference type="SUPFAM" id="SSF56801">
    <property type="entry name" value="Acetyl-CoA synthetase-like"/>
    <property type="match status" value="1"/>
</dbReference>
<keyword evidence="1" id="KW-0596">Phosphopantetheine</keyword>
<proteinExistence type="predicted"/>
<evidence type="ECO:0000259" key="4">
    <source>
        <dbReference type="Pfam" id="PF07993"/>
    </source>
</evidence>
<dbReference type="PANTHER" id="PTHR43439">
    <property type="entry name" value="PHENYLACETATE-COENZYME A LIGASE"/>
    <property type="match status" value="1"/>
</dbReference>
<dbReference type="Gene3D" id="3.40.50.720">
    <property type="entry name" value="NAD(P)-binding Rossmann-like Domain"/>
    <property type="match status" value="1"/>
</dbReference>
<evidence type="ECO:0000256" key="2">
    <source>
        <dbReference type="ARBA" id="ARBA00022553"/>
    </source>
</evidence>
<dbReference type="InterPro" id="IPR051414">
    <property type="entry name" value="Adenylate-forming_Reductase"/>
</dbReference>
<name>A0A317VE58_9EURO</name>
<keyword evidence="6" id="KW-1185">Reference proteome</keyword>
<dbReference type="GeneID" id="37063626"/>
<dbReference type="RefSeq" id="XP_025396311.1">
    <property type="nucleotide sequence ID" value="XM_025541389.1"/>
</dbReference>
<evidence type="ECO:0000313" key="6">
    <source>
        <dbReference type="Proteomes" id="UP000247233"/>
    </source>
</evidence>
<dbReference type="PANTHER" id="PTHR43439:SF2">
    <property type="entry name" value="ENZYME, PUTATIVE (JCVI)-RELATED"/>
    <property type="match status" value="1"/>
</dbReference>
<dbReference type="Pfam" id="PF00501">
    <property type="entry name" value="AMP-binding"/>
    <property type="match status" value="1"/>
</dbReference>
<dbReference type="InterPro" id="IPR042099">
    <property type="entry name" value="ANL_N_sf"/>
</dbReference>
<dbReference type="VEuPathDB" id="FungiDB:BO70DRAFT_342808"/>
<dbReference type="EMBL" id="MSFL01000027">
    <property type="protein sequence ID" value="PWY71719.1"/>
    <property type="molecule type" value="Genomic_DNA"/>
</dbReference>